<dbReference type="AlphaFoldDB" id="X1GX75"/>
<organism evidence="1">
    <name type="scientific">marine sediment metagenome</name>
    <dbReference type="NCBI Taxonomy" id="412755"/>
    <lineage>
        <taxon>unclassified sequences</taxon>
        <taxon>metagenomes</taxon>
        <taxon>ecological metagenomes</taxon>
    </lineage>
</organism>
<name>X1GX75_9ZZZZ</name>
<dbReference type="Gene3D" id="1.25.40.10">
    <property type="entry name" value="Tetratricopeptide repeat domain"/>
    <property type="match status" value="1"/>
</dbReference>
<accession>X1GX75</accession>
<dbReference type="InterPro" id="IPR019734">
    <property type="entry name" value="TPR_rpt"/>
</dbReference>
<comment type="caution">
    <text evidence="1">The sequence shown here is derived from an EMBL/GenBank/DDBJ whole genome shotgun (WGS) entry which is preliminary data.</text>
</comment>
<dbReference type="InterPro" id="IPR011990">
    <property type="entry name" value="TPR-like_helical_dom_sf"/>
</dbReference>
<protein>
    <submittedName>
        <fullName evidence="1">Uncharacterized protein</fullName>
    </submittedName>
</protein>
<dbReference type="Pfam" id="PF13432">
    <property type="entry name" value="TPR_16"/>
    <property type="match status" value="1"/>
</dbReference>
<gene>
    <name evidence="1" type="ORF">S03H2_51871</name>
</gene>
<dbReference type="PROSITE" id="PS50005">
    <property type="entry name" value="TPR"/>
    <property type="match status" value="1"/>
</dbReference>
<proteinExistence type="predicted"/>
<reference evidence="1" key="1">
    <citation type="journal article" date="2014" name="Front. Microbiol.">
        <title>High frequency of phylogenetically diverse reductive dehalogenase-homologous genes in deep subseafloor sedimentary metagenomes.</title>
        <authorList>
            <person name="Kawai M."/>
            <person name="Futagami T."/>
            <person name="Toyoda A."/>
            <person name="Takaki Y."/>
            <person name="Nishi S."/>
            <person name="Hori S."/>
            <person name="Arai W."/>
            <person name="Tsubouchi T."/>
            <person name="Morono Y."/>
            <person name="Uchiyama I."/>
            <person name="Ito T."/>
            <person name="Fujiyama A."/>
            <person name="Inagaki F."/>
            <person name="Takami H."/>
        </authorList>
    </citation>
    <scope>NUCLEOTIDE SEQUENCE</scope>
    <source>
        <strain evidence="1">Expedition CK06-06</strain>
    </source>
</reference>
<dbReference type="SUPFAM" id="SSF48452">
    <property type="entry name" value="TPR-like"/>
    <property type="match status" value="1"/>
</dbReference>
<dbReference type="EMBL" id="BARU01032936">
    <property type="protein sequence ID" value="GAH62491.1"/>
    <property type="molecule type" value="Genomic_DNA"/>
</dbReference>
<sequence>MGLLLAGFYNRWNEQEKRYQLLNSLIHDLPDDILVQRELLRCEKVIKDSDLAQQLVNKIKSIEGEEGWQWRYEQAKIWFQQDNFKNRYPQIISLLKENLLANPDDQTSRMLLAHSYERAGELQLAISTYREAYDRSPQNLRIIDAYADVLYRANEYDRVDEILQRAAGEKLFHPELKKWELQSYLRRGEWGSAGDIMEDLLTDDPNNIAVLLSLARIKMWQNK</sequence>
<feature type="non-terminal residue" evidence="1">
    <location>
        <position position="223"/>
    </location>
</feature>
<evidence type="ECO:0000313" key="1">
    <source>
        <dbReference type="EMBL" id="GAH62491.1"/>
    </source>
</evidence>